<dbReference type="SMART" id="SM00304">
    <property type="entry name" value="HAMP"/>
    <property type="match status" value="1"/>
</dbReference>
<comment type="caution">
    <text evidence="20">The sequence shown here is derived from an EMBL/GenBank/DDBJ whole genome shotgun (WGS) entry which is preliminary data.</text>
</comment>
<dbReference type="InterPro" id="IPR011006">
    <property type="entry name" value="CheY-like_superfamily"/>
</dbReference>
<dbReference type="CDD" id="cd00156">
    <property type="entry name" value="REC"/>
    <property type="match status" value="1"/>
</dbReference>
<dbReference type="InterPro" id="IPR003018">
    <property type="entry name" value="GAF"/>
</dbReference>
<dbReference type="InterPro" id="IPR001789">
    <property type="entry name" value="Sig_transdc_resp-reg_receiver"/>
</dbReference>
<keyword evidence="8" id="KW-0547">Nucleotide-binding</keyword>
<dbReference type="SMART" id="SM00387">
    <property type="entry name" value="HATPase_c"/>
    <property type="match status" value="1"/>
</dbReference>
<dbReference type="InterPro" id="IPR029016">
    <property type="entry name" value="GAF-like_dom_sf"/>
</dbReference>
<dbReference type="InterPro" id="IPR036097">
    <property type="entry name" value="HisK_dim/P_sf"/>
</dbReference>
<evidence type="ECO:0000256" key="3">
    <source>
        <dbReference type="ARBA" id="ARBA00006402"/>
    </source>
</evidence>
<evidence type="ECO:0000256" key="1">
    <source>
        <dbReference type="ARBA" id="ARBA00000085"/>
    </source>
</evidence>
<dbReference type="SMART" id="SM00388">
    <property type="entry name" value="HisKA"/>
    <property type="match status" value="1"/>
</dbReference>
<evidence type="ECO:0000256" key="10">
    <source>
        <dbReference type="ARBA" id="ARBA00022840"/>
    </source>
</evidence>
<dbReference type="InterPro" id="IPR047347">
    <property type="entry name" value="YvaQ-like_sensor"/>
</dbReference>
<dbReference type="SUPFAM" id="SSF52172">
    <property type="entry name" value="CheY-like"/>
    <property type="match status" value="2"/>
</dbReference>
<dbReference type="Pfam" id="PF02518">
    <property type="entry name" value="HATPase_c"/>
    <property type="match status" value="1"/>
</dbReference>
<evidence type="ECO:0000256" key="6">
    <source>
        <dbReference type="ARBA" id="ARBA00022553"/>
    </source>
</evidence>
<dbReference type="RefSeq" id="WP_269922109.1">
    <property type="nucleotide sequence ID" value="NZ_JAMKBI010000007.1"/>
</dbReference>
<dbReference type="CDD" id="cd17546">
    <property type="entry name" value="REC_hyHK_CKI1_RcsC-like"/>
    <property type="match status" value="1"/>
</dbReference>
<dbReference type="PRINTS" id="PR00344">
    <property type="entry name" value="BCTRLSENSOR"/>
</dbReference>
<feature type="coiled-coil region" evidence="15">
    <location>
        <begin position="437"/>
        <end position="538"/>
    </location>
</feature>
<dbReference type="SMART" id="SM00448">
    <property type="entry name" value="REC"/>
    <property type="match status" value="2"/>
</dbReference>
<evidence type="ECO:0000256" key="16">
    <source>
        <dbReference type="SAM" id="Phobius"/>
    </source>
</evidence>
<keyword evidence="5" id="KW-1003">Cell membrane</keyword>
<evidence type="ECO:0000313" key="21">
    <source>
        <dbReference type="Proteomes" id="UP001152172"/>
    </source>
</evidence>
<dbReference type="CDD" id="cd16922">
    <property type="entry name" value="HATPase_EvgS-ArcB-TorS-like"/>
    <property type="match status" value="1"/>
</dbReference>
<dbReference type="InterPro" id="IPR003661">
    <property type="entry name" value="HisK_dim/P_dom"/>
</dbReference>
<dbReference type="PROSITE" id="PS50110">
    <property type="entry name" value="RESPONSE_REGULATORY"/>
    <property type="match status" value="2"/>
</dbReference>
<evidence type="ECO:0000256" key="2">
    <source>
        <dbReference type="ARBA" id="ARBA00004651"/>
    </source>
</evidence>
<dbReference type="Pfam" id="PF12729">
    <property type="entry name" value="4HB_MCP_1"/>
    <property type="match status" value="1"/>
</dbReference>
<keyword evidence="9" id="KW-0418">Kinase</keyword>
<keyword evidence="7" id="KW-0808">Transferase</keyword>
<dbReference type="Pfam" id="PF00072">
    <property type="entry name" value="Response_reg"/>
    <property type="match status" value="2"/>
</dbReference>
<dbReference type="CDD" id="cd19411">
    <property type="entry name" value="MCP2201-like_sensor"/>
    <property type="match status" value="1"/>
</dbReference>
<dbReference type="Gene3D" id="6.10.340.10">
    <property type="match status" value="1"/>
</dbReference>
<keyword evidence="10" id="KW-0067">ATP-binding</keyword>
<dbReference type="InterPro" id="IPR005467">
    <property type="entry name" value="His_kinase_dom"/>
</dbReference>
<evidence type="ECO:0000256" key="4">
    <source>
        <dbReference type="ARBA" id="ARBA00012438"/>
    </source>
</evidence>
<organism evidence="20 21">
    <name type="scientific">Psychrobacillus psychrodurans</name>
    <dbReference type="NCBI Taxonomy" id="126157"/>
    <lineage>
        <taxon>Bacteria</taxon>
        <taxon>Bacillati</taxon>
        <taxon>Bacillota</taxon>
        <taxon>Bacilli</taxon>
        <taxon>Bacillales</taxon>
        <taxon>Bacillaceae</taxon>
        <taxon>Psychrobacillus</taxon>
    </lineage>
</organism>
<dbReference type="GO" id="GO:0000155">
    <property type="term" value="F:phosphorelay sensor kinase activity"/>
    <property type="evidence" value="ECO:0007669"/>
    <property type="project" value="InterPro"/>
</dbReference>
<dbReference type="Pfam" id="PF00512">
    <property type="entry name" value="HisKA"/>
    <property type="match status" value="1"/>
</dbReference>
<feature type="domain" description="HAMP" evidence="19">
    <location>
        <begin position="207"/>
        <end position="261"/>
    </location>
</feature>
<evidence type="ECO:0000259" key="18">
    <source>
        <dbReference type="PROSITE" id="PS50110"/>
    </source>
</evidence>
<dbReference type="SUPFAM" id="SSF55781">
    <property type="entry name" value="GAF domain-like"/>
    <property type="match status" value="1"/>
</dbReference>
<feature type="domain" description="Histidine kinase" evidence="17">
    <location>
        <begin position="548"/>
        <end position="779"/>
    </location>
</feature>
<evidence type="ECO:0000256" key="11">
    <source>
        <dbReference type="ARBA" id="ARBA00023012"/>
    </source>
</evidence>
<dbReference type="GO" id="GO:0005886">
    <property type="term" value="C:plasma membrane"/>
    <property type="evidence" value="ECO:0007669"/>
    <property type="project" value="UniProtKB-SubCell"/>
</dbReference>
<dbReference type="Pfam" id="PF13185">
    <property type="entry name" value="GAF_2"/>
    <property type="match status" value="1"/>
</dbReference>
<dbReference type="EMBL" id="JAMKBI010000007">
    <property type="protein sequence ID" value="MCZ8533835.1"/>
    <property type="molecule type" value="Genomic_DNA"/>
</dbReference>
<dbReference type="Gene3D" id="3.30.565.10">
    <property type="entry name" value="Histidine kinase-like ATPase, C-terminal domain"/>
    <property type="match status" value="1"/>
</dbReference>
<evidence type="ECO:0000256" key="8">
    <source>
        <dbReference type="ARBA" id="ARBA00022741"/>
    </source>
</evidence>
<dbReference type="InterPro" id="IPR003594">
    <property type="entry name" value="HATPase_dom"/>
</dbReference>
<evidence type="ECO:0000256" key="12">
    <source>
        <dbReference type="ARBA" id="ARBA00023136"/>
    </source>
</evidence>
<dbReference type="CDD" id="cd06225">
    <property type="entry name" value="HAMP"/>
    <property type="match status" value="1"/>
</dbReference>
<keyword evidence="15" id="KW-0175">Coiled coil</keyword>
<dbReference type="InterPro" id="IPR024478">
    <property type="entry name" value="HlyB_4HB_MCP"/>
</dbReference>
<comment type="catalytic activity">
    <reaction evidence="1">
        <text>ATP + protein L-histidine = ADP + protein N-phospho-L-histidine.</text>
        <dbReference type="EC" id="2.7.13.3"/>
    </reaction>
</comment>
<dbReference type="SUPFAM" id="SSF55874">
    <property type="entry name" value="ATPase domain of HSP90 chaperone/DNA topoisomerase II/histidine kinase"/>
    <property type="match status" value="1"/>
</dbReference>
<dbReference type="InterPro" id="IPR003660">
    <property type="entry name" value="HAMP_dom"/>
</dbReference>
<evidence type="ECO:0000256" key="5">
    <source>
        <dbReference type="ARBA" id="ARBA00022475"/>
    </source>
</evidence>
<dbReference type="PROSITE" id="PS50109">
    <property type="entry name" value="HIS_KIN"/>
    <property type="match status" value="1"/>
</dbReference>
<name>A0A9X3R9U7_9BACI</name>
<dbReference type="InterPro" id="IPR004358">
    <property type="entry name" value="Sig_transdc_His_kin-like_C"/>
</dbReference>
<comment type="similarity">
    <text evidence="3">In the N-terminal section; belongs to the phytochrome family.</text>
</comment>
<comment type="subcellular location">
    <subcellularLocation>
        <location evidence="2">Cell membrane</location>
        <topology evidence="2">Multi-pass membrane protein</topology>
    </subcellularLocation>
</comment>
<feature type="modified residue" description="4-aspartylphosphate" evidence="14">
    <location>
        <position position="862"/>
    </location>
</feature>
<dbReference type="GO" id="GO:0005524">
    <property type="term" value="F:ATP binding"/>
    <property type="evidence" value="ECO:0007669"/>
    <property type="project" value="UniProtKB-KW"/>
</dbReference>
<dbReference type="EC" id="2.7.13.3" evidence="4"/>
<evidence type="ECO:0000256" key="15">
    <source>
        <dbReference type="SAM" id="Coils"/>
    </source>
</evidence>
<dbReference type="CDD" id="cd00082">
    <property type="entry name" value="HisKA"/>
    <property type="match status" value="1"/>
</dbReference>
<dbReference type="PROSITE" id="PS50885">
    <property type="entry name" value="HAMP"/>
    <property type="match status" value="1"/>
</dbReference>
<dbReference type="FunFam" id="3.30.565.10:FF:000010">
    <property type="entry name" value="Sensor histidine kinase RcsC"/>
    <property type="match status" value="1"/>
</dbReference>
<keyword evidence="21" id="KW-1185">Reference proteome</keyword>
<dbReference type="Gene3D" id="3.40.50.2300">
    <property type="match status" value="2"/>
</dbReference>
<dbReference type="PANTHER" id="PTHR45339">
    <property type="entry name" value="HYBRID SIGNAL TRANSDUCTION HISTIDINE KINASE J"/>
    <property type="match status" value="1"/>
</dbReference>
<dbReference type="Pfam" id="PF00672">
    <property type="entry name" value="HAMP"/>
    <property type="match status" value="1"/>
</dbReference>
<dbReference type="AlphaFoldDB" id="A0A9X3R9U7"/>
<keyword evidence="16" id="KW-0812">Transmembrane</keyword>
<keyword evidence="16" id="KW-1133">Transmembrane helix</keyword>
<feature type="domain" description="Response regulatory" evidence="18">
    <location>
        <begin position="811"/>
        <end position="929"/>
    </location>
</feature>
<proteinExistence type="inferred from homology"/>
<dbReference type="PANTHER" id="PTHR45339:SF1">
    <property type="entry name" value="HYBRID SIGNAL TRANSDUCTION HISTIDINE KINASE J"/>
    <property type="match status" value="1"/>
</dbReference>
<protein>
    <recommendedName>
        <fullName evidence="13">Circadian input-output histidine kinase CikA</fullName>
        <ecNumber evidence="4">2.7.13.3</ecNumber>
    </recommendedName>
</protein>
<reference evidence="20" key="1">
    <citation type="submission" date="2022-05" db="EMBL/GenBank/DDBJ databases">
        <authorList>
            <person name="Colautti A."/>
            <person name="Iacumin L."/>
        </authorList>
    </citation>
    <scope>NUCLEOTIDE SEQUENCE</scope>
    <source>
        <strain evidence="20">DSM 30747</strain>
    </source>
</reference>
<evidence type="ECO:0000256" key="9">
    <source>
        <dbReference type="ARBA" id="ARBA00022777"/>
    </source>
</evidence>
<evidence type="ECO:0000256" key="14">
    <source>
        <dbReference type="PROSITE-ProRule" id="PRU00169"/>
    </source>
</evidence>
<feature type="domain" description="Response regulatory" evidence="18">
    <location>
        <begin position="962"/>
        <end position="1079"/>
    </location>
</feature>
<evidence type="ECO:0000259" key="17">
    <source>
        <dbReference type="PROSITE" id="PS50109"/>
    </source>
</evidence>
<evidence type="ECO:0000313" key="20">
    <source>
        <dbReference type="EMBL" id="MCZ8533835.1"/>
    </source>
</evidence>
<feature type="modified residue" description="4-aspartylphosphate" evidence="14">
    <location>
        <position position="1012"/>
    </location>
</feature>
<keyword evidence="11" id="KW-0902">Two-component regulatory system</keyword>
<gene>
    <name evidence="20" type="ORF">M9R61_10985</name>
</gene>
<dbReference type="InterPro" id="IPR036890">
    <property type="entry name" value="HATPase_C_sf"/>
</dbReference>
<evidence type="ECO:0000256" key="7">
    <source>
        <dbReference type="ARBA" id="ARBA00022679"/>
    </source>
</evidence>
<accession>A0A9X3R9U7</accession>
<dbReference type="Gene3D" id="3.30.450.40">
    <property type="match status" value="1"/>
</dbReference>
<keyword evidence="6 14" id="KW-0597">Phosphoprotein</keyword>
<sequence>MNIKKKLTLGFLALILILSLVAGIGISSVMETFNKMNDIVNDEYKKIGLISDIRYEFNNKAKGISYLILTESESEIKSEINNIRGAGNRGRMAIEELENLVNTEEGEKLLFEIKQKQINFTDFVEKEITLVQAGSKQEASELVRTEGKLIQEEFFNSLFNLVNYYESDMEAALVKADSDYQKTSVILTILALIGIAVGIIISIIITRGIVKGINHISSVMSDFSSGQSKLSSRIENITNDELGQLSISFNTMADALENQVKKELEISTRNEEQAWMMKNLADVTTYLQSSKDLISFSHTFMQAITPIVGGKYGVFYLNEENGGEPLFSLTGTYAYKQLDDENSTIRLGEGLIGQSALSKETISLVDIPTNYTHIASGVGQAIPKQILIIPIVFEDKVRAVYEIASFQKFSSIERKLLEELADYSGIIIDNIAGRHKMMELLQESQTMTEELQTQSEELSTQHEELKRFNEELETQTTALIQSELMLQQQARELEQSNSELEEKAILLEEHNQKYEVKNREVERAKTELEEKATQLELTSKYKSEFLANMSHELRTPLNSLLILSKLLADNNSRNLSAKQVEYAHTINSAGCDLLDLINDILDLSKIESGKIEIHVNEVKIQDITDYVERNFNAIANQKGLMFHVVKDVLAEEIIHTDEKILQQILKNLIANAIKFTDSGSVTLQVSHVADDSLDLNVEEETDYISFSVTDTGIGIPITKQAIIFEAFQQADGTTSRKYGGTGLGLSISREHASLLNGKIVVDSTEGCGSTFKLFIPTNLNQRVEVVEKEVASTVEEVVVYDDRELTDVGSQLLIVEDSIIQRESLKELISSNYSNIALTAVTSGKETLNALHAKHYDCIILDLGLEDMTGIQLLKHIKEHDEWMNTPVIIYTGKELTVREEMELKHFTEIIIVKGINSSERLLNEISRFISQEYRSNSNIDEFLLRPITPLNANKLFFNGKKILIVDDDVRNVFALSSILEEYEMSVLFAENGREALSTLSINTDIDLVLMDIMMPEMDGFEAITKIREMEQFEDLPIIALTAKAMQEDREKCISVGASDYISKPIVNDQLLSLMRVWLYT</sequence>
<evidence type="ECO:0000256" key="13">
    <source>
        <dbReference type="ARBA" id="ARBA00074306"/>
    </source>
</evidence>
<dbReference type="SUPFAM" id="SSF47384">
    <property type="entry name" value="Homodimeric domain of signal transducing histidine kinase"/>
    <property type="match status" value="1"/>
</dbReference>
<feature type="transmembrane region" description="Helical" evidence="16">
    <location>
        <begin position="185"/>
        <end position="210"/>
    </location>
</feature>
<dbReference type="Gene3D" id="1.10.287.130">
    <property type="match status" value="1"/>
</dbReference>
<evidence type="ECO:0000259" key="19">
    <source>
        <dbReference type="PROSITE" id="PS50885"/>
    </source>
</evidence>
<keyword evidence="12 16" id="KW-0472">Membrane</keyword>
<dbReference type="Proteomes" id="UP001152172">
    <property type="component" value="Unassembled WGS sequence"/>
</dbReference>